<dbReference type="OrthoDB" id="425983at2"/>
<dbReference type="STRING" id="211165.GCA_000317285_01081"/>
<dbReference type="InterPro" id="IPR039315">
    <property type="entry name" value="CheW"/>
</dbReference>
<dbReference type="AlphaFoldDB" id="A0A433N205"/>
<dbReference type="Pfam" id="PF01584">
    <property type="entry name" value="CheW"/>
    <property type="match status" value="1"/>
</dbReference>
<dbReference type="EMBL" id="RSCJ01000026">
    <property type="protein sequence ID" value="RUR75093.1"/>
    <property type="molecule type" value="Genomic_DNA"/>
</dbReference>
<gene>
    <name evidence="2" type="ORF">PCC6912_49360</name>
</gene>
<feature type="domain" description="CheW-like" evidence="1">
    <location>
        <begin position="4"/>
        <end position="153"/>
    </location>
</feature>
<evidence type="ECO:0000313" key="2">
    <source>
        <dbReference type="EMBL" id="RUR75093.1"/>
    </source>
</evidence>
<dbReference type="InterPro" id="IPR036061">
    <property type="entry name" value="CheW-like_dom_sf"/>
</dbReference>
<proteinExistence type="predicted"/>
<dbReference type="Proteomes" id="UP000268857">
    <property type="component" value="Unassembled WGS sequence"/>
</dbReference>
<dbReference type="InterPro" id="IPR002545">
    <property type="entry name" value="CheW-lke_dom"/>
</dbReference>
<reference evidence="2 3" key="1">
    <citation type="journal article" date="2019" name="Genome Biol. Evol.">
        <title>Day and night: Metabolic profiles and evolutionary relationships of six axenic non-marine cyanobacteria.</title>
        <authorList>
            <person name="Will S.E."/>
            <person name="Henke P."/>
            <person name="Boedeker C."/>
            <person name="Huang S."/>
            <person name="Brinkmann H."/>
            <person name="Rohde M."/>
            <person name="Jarek M."/>
            <person name="Friedl T."/>
            <person name="Seufert S."/>
            <person name="Schumacher M."/>
            <person name="Overmann J."/>
            <person name="Neumann-Schaal M."/>
            <person name="Petersen J."/>
        </authorList>
    </citation>
    <scope>NUCLEOTIDE SEQUENCE [LARGE SCALE GENOMIC DNA]</scope>
    <source>
        <strain evidence="2 3">PCC 6912</strain>
    </source>
</reference>
<dbReference type="GO" id="GO:0006935">
    <property type="term" value="P:chemotaxis"/>
    <property type="evidence" value="ECO:0007669"/>
    <property type="project" value="InterPro"/>
</dbReference>
<name>A0A433N205_CHLFR</name>
<evidence type="ECO:0000259" key="1">
    <source>
        <dbReference type="PROSITE" id="PS50851"/>
    </source>
</evidence>
<dbReference type="SUPFAM" id="SSF50341">
    <property type="entry name" value="CheW-like"/>
    <property type="match status" value="1"/>
</dbReference>
<dbReference type="RefSeq" id="WP_016873639.1">
    <property type="nucleotide sequence ID" value="NZ_AJLN01000047.1"/>
</dbReference>
<evidence type="ECO:0000313" key="3">
    <source>
        <dbReference type="Proteomes" id="UP000268857"/>
    </source>
</evidence>
<dbReference type="Gene3D" id="2.40.50.180">
    <property type="entry name" value="CheA-289, Domain 4"/>
    <property type="match status" value="1"/>
</dbReference>
<dbReference type="GO" id="GO:0007165">
    <property type="term" value="P:signal transduction"/>
    <property type="evidence" value="ECO:0007669"/>
    <property type="project" value="InterPro"/>
</dbReference>
<organism evidence="2 3">
    <name type="scientific">Chlorogloeopsis fritschii PCC 6912</name>
    <dbReference type="NCBI Taxonomy" id="211165"/>
    <lineage>
        <taxon>Bacteria</taxon>
        <taxon>Bacillati</taxon>
        <taxon>Cyanobacteriota</taxon>
        <taxon>Cyanophyceae</taxon>
        <taxon>Nostocales</taxon>
        <taxon>Chlorogloeopsidaceae</taxon>
        <taxon>Chlorogloeopsis</taxon>
    </lineage>
</organism>
<dbReference type="SMART" id="SM00260">
    <property type="entry name" value="CheW"/>
    <property type="match status" value="1"/>
</dbReference>
<dbReference type="PROSITE" id="PS50851">
    <property type="entry name" value="CHEW"/>
    <property type="match status" value="1"/>
</dbReference>
<protein>
    <recommendedName>
        <fullName evidence="1">CheW-like domain-containing protein</fullName>
    </recommendedName>
</protein>
<sequence length="157" mass="18146">MYSEQKFLSFHLGTKGIAVISLQYITEILQVSLTEICCIPQMHSSVFGIYNWRGNMLWLVNLEEMLGYVSLQKEVNLLSKMMAVVVHNEDKYLGLLVRQIMDIEYLDFNNIKPTNSELFPPELSHLLHGYFINDREEMIVNLNANAIIQSPIWAAHN</sequence>
<comment type="caution">
    <text evidence="2">The sequence shown here is derived from an EMBL/GenBank/DDBJ whole genome shotgun (WGS) entry which is preliminary data.</text>
</comment>
<dbReference type="PANTHER" id="PTHR22617">
    <property type="entry name" value="CHEMOTAXIS SENSOR HISTIDINE KINASE-RELATED"/>
    <property type="match status" value="1"/>
</dbReference>
<keyword evidence="3" id="KW-1185">Reference proteome</keyword>
<dbReference type="PANTHER" id="PTHR22617:SF23">
    <property type="entry name" value="CHEMOTAXIS PROTEIN CHEW"/>
    <property type="match status" value="1"/>
</dbReference>
<dbReference type="GO" id="GO:0005829">
    <property type="term" value="C:cytosol"/>
    <property type="evidence" value="ECO:0007669"/>
    <property type="project" value="TreeGrafter"/>
</dbReference>
<accession>A0A433N205</accession>